<dbReference type="AlphaFoldDB" id="A0A9P0LL82"/>
<proteinExistence type="predicted"/>
<evidence type="ECO:0000313" key="1">
    <source>
        <dbReference type="EMBL" id="CAH1997040.1"/>
    </source>
</evidence>
<sequence length="89" mass="10184">MIRKNQKYDIGASETSDSDVECTVFSAFQVSEFRRISNELFLGWSSDVTAQIFMLIDHIKAELHIETKGAKKVWKINSGRKLFSLIKSL</sequence>
<comment type="caution">
    <text evidence="1">The sequence shown here is derived from an EMBL/GenBank/DDBJ whole genome shotgun (WGS) entry which is preliminary data.</text>
</comment>
<organism evidence="1 2">
    <name type="scientific">Acanthoscelides obtectus</name>
    <name type="common">Bean weevil</name>
    <name type="synonym">Bruchus obtectus</name>
    <dbReference type="NCBI Taxonomy" id="200917"/>
    <lineage>
        <taxon>Eukaryota</taxon>
        <taxon>Metazoa</taxon>
        <taxon>Ecdysozoa</taxon>
        <taxon>Arthropoda</taxon>
        <taxon>Hexapoda</taxon>
        <taxon>Insecta</taxon>
        <taxon>Pterygota</taxon>
        <taxon>Neoptera</taxon>
        <taxon>Endopterygota</taxon>
        <taxon>Coleoptera</taxon>
        <taxon>Polyphaga</taxon>
        <taxon>Cucujiformia</taxon>
        <taxon>Chrysomeloidea</taxon>
        <taxon>Chrysomelidae</taxon>
        <taxon>Bruchinae</taxon>
        <taxon>Bruchini</taxon>
        <taxon>Acanthoscelides</taxon>
    </lineage>
</organism>
<gene>
    <name evidence="1" type="ORF">ACAOBT_LOCUS23498</name>
</gene>
<keyword evidence="2" id="KW-1185">Reference proteome</keyword>
<dbReference type="EMBL" id="CAKOFQ010007275">
    <property type="protein sequence ID" value="CAH1997040.1"/>
    <property type="molecule type" value="Genomic_DNA"/>
</dbReference>
<dbReference type="Proteomes" id="UP001152888">
    <property type="component" value="Unassembled WGS sequence"/>
</dbReference>
<evidence type="ECO:0000313" key="2">
    <source>
        <dbReference type="Proteomes" id="UP001152888"/>
    </source>
</evidence>
<reference evidence="1" key="1">
    <citation type="submission" date="2022-03" db="EMBL/GenBank/DDBJ databases">
        <authorList>
            <person name="Sayadi A."/>
        </authorList>
    </citation>
    <scope>NUCLEOTIDE SEQUENCE</scope>
</reference>
<protein>
    <submittedName>
        <fullName evidence="1">Uncharacterized protein</fullName>
    </submittedName>
</protein>
<name>A0A9P0LL82_ACAOB</name>
<accession>A0A9P0LL82</accession>